<reference evidence="1 2" key="1">
    <citation type="submission" date="2016-10" db="EMBL/GenBank/DDBJ databases">
        <title>Comparative genome analysis of multiple Pseudomonas spp. focuses on biocontrol and plant growth promoting traits.</title>
        <authorList>
            <person name="Tao X.-Y."/>
            <person name="Taylor C.G."/>
        </authorList>
    </citation>
    <scope>NUCLEOTIDE SEQUENCE [LARGE SCALE GENOMIC DNA]</scope>
    <source>
        <strain evidence="1 2">28B5</strain>
    </source>
</reference>
<dbReference type="AlphaFoldDB" id="A0A423ME71"/>
<protein>
    <submittedName>
        <fullName evidence="1">Uncharacterized protein</fullName>
    </submittedName>
</protein>
<dbReference type="EMBL" id="MOBX01000013">
    <property type="protein sequence ID" value="RON81593.1"/>
    <property type="molecule type" value="Genomic_DNA"/>
</dbReference>
<proteinExistence type="predicted"/>
<accession>A0A423ME71</accession>
<evidence type="ECO:0000313" key="1">
    <source>
        <dbReference type="EMBL" id="RON81593.1"/>
    </source>
</evidence>
<comment type="caution">
    <text evidence="1">The sequence shown here is derived from an EMBL/GenBank/DDBJ whole genome shotgun (WGS) entry which is preliminary data.</text>
</comment>
<sequence length="343" mass="38861">MMIKISNVVGLAQNEDKIRALNNILMACGEGKHVLWMPAKLADQIIQENIISGYQLNVLYFVREQSRLTKAHLDQLDFYVDVGFDEPVPIGFIAPRTFRLSYDYFVDSARVQLPVFVCENITDIDFYVMSGMVFLNNSKLLKEYALKFLKVGGGGNTTICSFENHLRNHSLVICILDSDKSHPNALVKETALRFDAYEKGWGQRYWLHILDCTEAENLVPMRIAEEALHQVGANAALQKFKALTPEARQFLDHKEGLRFSAALDIDRTLNAPHWSTLYEEDDEGDYWISDPLGSSFLDRSVEIMSGMSTKKLAECFDVDLDNQLLSLASMVAAWGIGYKKSIR</sequence>
<evidence type="ECO:0000313" key="2">
    <source>
        <dbReference type="Proteomes" id="UP000285378"/>
    </source>
</evidence>
<name>A0A423ME71_PSEFL</name>
<organism evidence="1 2">
    <name type="scientific">Pseudomonas fluorescens</name>
    <dbReference type="NCBI Taxonomy" id="294"/>
    <lineage>
        <taxon>Bacteria</taxon>
        <taxon>Pseudomonadati</taxon>
        <taxon>Pseudomonadota</taxon>
        <taxon>Gammaproteobacteria</taxon>
        <taxon>Pseudomonadales</taxon>
        <taxon>Pseudomonadaceae</taxon>
        <taxon>Pseudomonas</taxon>
    </lineage>
</organism>
<dbReference type="RefSeq" id="WP_123451116.1">
    <property type="nucleotide sequence ID" value="NZ_MOBX01000013.1"/>
</dbReference>
<gene>
    <name evidence="1" type="ORF">BK670_15610</name>
</gene>
<dbReference type="OrthoDB" id="6638650at2"/>
<dbReference type="Proteomes" id="UP000285378">
    <property type="component" value="Unassembled WGS sequence"/>
</dbReference>